<evidence type="ECO:0000313" key="6">
    <source>
        <dbReference type="EMBL" id="NYI88744.1"/>
    </source>
</evidence>
<dbReference type="InterPro" id="IPR036388">
    <property type="entry name" value="WH-like_DNA-bd_sf"/>
</dbReference>
<dbReference type="PANTHER" id="PTHR33164">
    <property type="entry name" value="TRANSCRIPTIONAL REGULATOR, MARR FAMILY"/>
    <property type="match status" value="1"/>
</dbReference>
<dbReference type="PROSITE" id="PS50995">
    <property type="entry name" value="HTH_MARR_2"/>
    <property type="match status" value="1"/>
</dbReference>
<gene>
    <name evidence="6" type="ORF">HNR02_002067</name>
</gene>
<dbReference type="Pfam" id="PF01047">
    <property type="entry name" value="MarR"/>
    <property type="match status" value="1"/>
</dbReference>
<dbReference type="PANTHER" id="PTHR33164:SF57">
    <property type="entry name" value="MARR-FAMILY TRANSCRIPTIONAL REGULATOR"/>
    <property type="match status" value="1"/>
</dbReference>
<dbReference type="PROSITE" id="PS01117">
    <property type="entry name" value="HTH_MARR_1"/>
    <property type="match status" value="1"/>
</dbReference>
<dbReference type="InterPro" id="IPR023187">
    <property type="entry name" value="Tscrpt_reg_MarR-type_CS"/>
</dbReference>
<dbReference type="InterPro" id="IPR036390">
    <property type="entry name" value="WH_DNA-bd_sf"/>
</dbReference>
<dbReference type="AlphaFoldDB" id="A0A853B1N5"/>
<proteinExistence type="predicted"/>
<dbReference type="SUPFAM" id="SSF46785">
    <property type="entry name" value="Winged helix' DNA-binding domain"/>
    <property type="match status" value="1"/>
</dbReference>
<keyword evidence="2 6" id="KW-0238">DNA-binding</keyword>
<dbReference type="SMART" id="SM00347">
    <property type="entry name" value="HTH_MARR"/>
    <property type="match status" value="1"/>
</dbReference>
<dbReference type="InterPro" id="IPR000835">
    <property type="entry name" value="HTH_MarR-typ"/>
</dbReference>
<evidence type="ECO:0000256" key="1">
    <source>
        <dbReference type="ARBA" id="ARBA00023015"/>
    </source>
</evidence>
<evidence type="ECO:0000259" key="5">
    <source>
        <dbReference type="PROSITE" id="PS50995"/>
    </source>
</evidence>
<keyword evidence="3" id="KW-0804">Transcription</keyword>
<sequence>MGDHDERAVQLMRELRTAGQLQHAWINQSWQREHGGQHPAAAMLLSDLAQHGESRPSELAKRKMVDISVISRQLGQLVTAGLVERRPAPEDGRASLIRLTEAGRDQLEQWRVMHADFVRRALSDWTDDEVEALTARLTLMNQGLREALGHTPVTCPPETAEKRKGFRK</sequence>
<feature type="domain" description="HTH marR-type" evidence="5">
    <location>
        <begin position="8"/>
        <end position="142"/>
    </location>
</feature>
<keyword evidence="1" id="KW-0805">Transcription regulation</keyword>
<dbReference type="PRINTS" id="PR00598">
    <property type="entry name" value="HTHMARR"/>
</dbReference>
<dbReference type="GO" id="GO:0006950">
    <property type="term" value="P:response to stress"/>
    <property type="evidence" value="ECO:0007669"/>
    <property type="project" value="TreeGrafter"/>
</dbReference>
<dbReference type="Gene3D" id="1.10.10.10">
    <property type="entry name" value="Winged helix-like DNA-binding domain superfamily/Winged helix DNA-binding domain"/>
    <property type="match status" value="1"/>
</dbReference>
<accession>A0A853B1N5</accession>
<organism evidence="6 7">
    <name type="scientific">Amycolatopsis endophytica</name>
    <dbReference type="NCBI Taxonomy" id="860233"/>
    <lineage>
        <taxon>Bacteria</taxon>
        <taxon>Bacillati</taxon>
        <taxon>Actinomycetota</taxon>
        <taxon>Actinomycetes</taxon>
        <taxon>Pseudonocardiales</taxon>
        <taxon>Pseudonocardiaceae</taxon>
        <taxon>Amycolatopsis</taxon>
    </lineage>
</organism>
<dbReference type="GO" id="GO:0003700">
    <property type="term" value="F:DNA-binding transcription factor activity"/>
    <property type="evidence" value="ECO:0007669"/>
    <property type="project" value="InterPro"/>
</dbReference>
<feature type="compositionally biased region" description="Basic and acidic residues" evidence="4">
    <location>
        <begin position="159"/>
        <end position="168"/>
    </location>
</feature>
<keyword evidence="7" id="KW-1185">Reference proteome</keyword>
<comment type="caution">
    <text evidence="6">The sequence shown here is derived from an EMBL/GenBank/DDBJ whole genome shotgun (WGS) entry which is preliminary data.</text>
</comment>
<dbReference type="EMBL" id="JACCFK010000001">
    <property type="protein sequence ID" value="NYI88744.1"/>
    <property type="molecule type" value="Genomic_DNA"/>
</dbReference>
<evidence type="ECO:0000256" key="3">
    <source>
        <dbReference type="ARBA" id="ARBA00023163"/>
    </source>
</evidence>
<evidence type="ECO:0000313" key="7">
    <source>
        <dbReference type="Proteomes" id="UP000549616"/>
    </source>
</evidence>
<evidence type="ECO:0000256" key="4">
    <source>
        <dbReference type="SAM" id="MobiDB-lite"/>
    </source>
</evidence>
<dbReference type="RefSeq" id="WP_179772936.1">
    <property type="nucleotide sequence ID" value="NZ_JACCFK010000001.1"/>
</dbReference>
<reference evidence="6 7" key="1">
    <citation type="submission" date="2020-07" db="EMBL/GenBank/DDBJ databases">
        <title>Sequencing the genomes of 1000 actinobacteria strains.</title>
        <authorList>
            <person name="Klenk H.-P."/>
        </authorList>
    </citation>
    <scope>NUCLEOTIDE SEQUENCE [LARGE SCALE GENOMIC DNA]</scope>
    <source>
        <strain evidence="6 7">DSM 104006</strain>
    </source>
</reference>
<feature type="region of interest" description="Disordered" evidence="4">
    <location>
        <begin position="149"/>
        <end position="168"/>
    </location>
</feature>
<dbReference type="InterPro" id="IPR039422">
    <property type="entry name" value="MarR/SlyA-like"/>
</dbReference>
<name>A0A853B1N5_9PSEU</name>
<evidence type="ECO:0000256" key="2">
    <source>
        <dbReference type="ARBA" id="ARBA00023125"/>
    </source>
</evidence>
<dbReference type="Proteomes" id="UP000549616">
    <property type="component" value="Unassembled WGS sequence"/>
</dbReference>
<protein>
    <submittedName>
        <fullName evidence="6">DNA-binding MarR family transcriptional regulator</fullName>
    </submittedName>
</protein>
<dbReference type="GO" id="GO:0003677">
    <property type="term" value="F:DNA binding"/>
    <property type="evidence" value="ECO:0007669"/>
    <property type="project" value="UniProtKB-KW"/>
</dbReference>